<reference evidence="14" key="1">
    <citation type="journal article" date="2015" name="Nat. Genet.">
        <title>The pineapple genome and the evolution of CAM photosynthesis.</title>
        <authorList>
            <person name="Ming R."/>
            <person name="VanBuren R."/>
            <person name="Wai C.M."/>
            <person name="Tang H."/>
            <person name="Schatz M.C."/>
            <person name="Bowers J.E."/>
            <person name="Lyons E."/>
            <person name="Wang M.L."/>
            <person name="Chen J."/>
            <person name="Biggers E."/>
            <person name="Zhang J."/>
            <person name="Huang L."/>
            <person name="Zhang L."/>
            <person name="Miao W."/>
            <person name="Zhang J."/>
            <person name="Ye Z."/>
            <person name="Miao C."/>
            <person name="Lin Z."/>
            <person name="Wang H."/>
            <person name="Zhou H."/>
            <person name="Yim W.C."/>
            <person name="Priest H.D."/>
            <person name="Zheng C."/>
            <person name="Woodhouse M."/>
            <person name="Edger P.P."/>
            <person name="Guyot R."/>
            <person name="Guo H.B."/>
            <person name="Guo H."/>
            <person name="Zheng G."/>
            <person name="Singh R."/>
            <person name="Sharma A."/>
            <person name="Min X."/>
            <person name="Zheng Y."/>
            <person name="Lee H."/>
            <person name="Gurtowski J."/>
            <person name="Sedlazeck F.J."/>
            <person name="Harkess A."/>
            <person name="McKain M.R."/>
            <person name="Liao Z."/>
            <person name="Fang J."/>
            <person name="Liu J."/>
            <person name="Zhang X."/>
            <person name="Zhang Q."/>
            <person name="Hu W."/>
            <person name="Qin Y."/>
            <person name="Wang K."/>
            <person name="Chen L.Y."/>
            <person name="Shirley N."/>
            <person name="Lin Y.R."/>
            <person name="Liu L.Y."/>
            <person name="Hernandez A.G."/>
            <person name="Wright C.L."/>
            <person name="Bulone V."/>
            <person name="Tuskan G.A."/>
            <person name="Heath K."/>
            <person name="Zee F."/>
            <person name="Moore P.H."/>
            <person name="Sunkar R."/>
            <person name="Leebens-Mack J.H."/>
            <person name="Mockler T."/>
            <person name="Bennetzen J.L."/>
            <person name="Freeling M."/>
            <person name="Sankoff D."/>
            <person name="Paterson A.H."/>
            <person name="Zhu X."/>
            <person name="Yang X."/>
            <person name="Smith J.A."/>
            <person name="Cushman J.C."/>
            <person name="Paull R.E."/>
            <person name="Yu Q."/>
        </authorList>
    </citation>
    <scope>NUCLEOTIDE SEQUENCE [LARGE SCALE GENOMIC DNA]</scope>
    <source>
        <strain evidence="14">cv. F153</strain>
    </source>
</reference>
<dbReference type="SUPFAM" id="SSF56112">
    <property type="entry name" value="Protein kinase-like (PK-like)"/>
    <property type="match status" value="1"/>
</dbReference>
<dbReference type="Gene3D" id="2.60.120.590">
    <property type="entry name" value="Alpha-ketoglutarate-dependent dioxygenase AlkB-like"/>
    <property type="match status" value="1"/>
</dbReference>
<dbReference type="CDD" id="cd00590">
    <property type="entry name" value="RRM_SF"/>
    <property type="match status" value="1"/>
</dbReference>
<dbReference type="GO" id="GO:0005524">
    <property type="term" value="F:ATP binding"/>
    <property type="evidence" value="ECO:0007669"/>
    <property type="project" value="UniProtKB-UniRule"/>
</dbReference>
<evidence type="ECO:0000259" key="12">
    <source>
        <dbReference type="PROSITE" id="PS50102"/>
    </source>
</evidence>
<keyword evidence="7 9" id="KW-0067">ATP-binding</keyword>
<dbReference type="PROSITE" id="PS51471">
    <property type="entry name" value="FE2OG_OXY"/>
    <property type="match status" value="1"/>
</dbReference>
<feature type="region of interest" description="Disordered" evidence="10">
    <location>
        <begin position="765"/>
        <end position="801"/>
    </location>
</feature>
<evidence type="ECO:0000256" key="6">
    <source>
        <dbReference type="ARBA" id="ARBA00022777"/>
    </source>
</evidence>
<dbReference type="GO" id="GO:0003723">
    <property type="term" value="F:RNA binding"/>
    <property type="evidence" value="ECO:0007669"/>
    <property type="project" value="UniProtKB-UniRule"/>
</dbReference>
<feature type="domain" description="RRM" evidence="12">
    <location>
        <begin position="1068"/>
        <end position="1146"/>
    </location>
</feature>
<feature type="compositionally biased region" description="Low complexity" evidence="10">
    <location>
        <begin position="843"/>
        <end position="853"/>
    </location>
</feature>
<dbReference type="Gene3D" id="1.10.510.10">
    <property type="entry name" value="Transferase(Phosphotransferase) domain 1"/>
    <property type="match status" value="1"/>
</dbReference>
<evidence type="ECO:0000313" key="15">
    <source>
        <dbReference type="RefSeq" id="XP_020084997.1"/>
    </source>
</evidence>
<evidence type="ECO:0000256" key="3">
    <source>
        <dbReference type="ARBA" id="ARBA00022527"/>
    </source>
</evidence>
<feature type="compositionally biased region" description="Polar residues" evidence="10">
    <location>
        <begin position="765"/>
        <end position="777"/>
    </location>
</feature>
<reference evidence="15" key="2">
    <citation type="submission" date="2025-08" db="UniProtKB">
        <authorList>
            <consortium name="RefSeq"/>
        </authorList>
    </citation>
    <scope>IDENTIFICATION</scope>
    <source>
        <tissue evidence="15">Leaf</tissue>
    </source>
</reference>
<dbReference type="InterPro" id="IPR027450">
    <property type="entry name" value="AlkB-like"/>
</dbReference>
<proteinExistence type="inferred from homology"/>
<feature type="binding site" evidence="9">
    <location>
        <position position="174"/>
    </location>
    <ligand>
        <name>ATP</name>
        <dbReference type="ChEBI" id="CHEBI:30616"/>
    </ligand>
</feature>
<keyword evidence="6" id="KW-0418">Kinase</keyword>
<dbReference type="InterPro" id="IPR005123">
    <property type="entry name" value="Oxoglu/Fe-dep_dioxygenase_dom"/>
</dbReference>
<evidence type="ECO:0000256" key="1">
    <source>
        <dbReference type="ARBA" id="ARBA00007879"/>
    </source>
</evidence>
<keyword evidence="8" id="KW-0694">RNA-binding</keyword>
<evidence type="ECO:0000259" key="11">
    <source>
        <dbReference type="PROSITE" id="PS50011"/>
    </source>
</evidence>
<dbReference type="Gene3D" id="3.30.200.20">
    <property type="entry name" value="Phosphorylase Kinase, domain 1"/>
    <property type="match status" value="1"/>
</dbReference>
<dbReference type="InterPro" id="IPR012677">
    <property type="entry name" value="Nucleotide-bd_a/b_plait_sf"/>
</dbReference>
<feature type="compositionally biased region" description="Low complexity" evidence="10">
    <location>
        <begin position="21"/>
        <end position="44"/>
    </location>
</feature>
<feature type="domain" description="Protein kinase" evidence="11">
    <location>
        <begin position="145"/>
        <end position="487"/>
    </location>
</feature>
<keyword evidence="4" id="KW-0808">Transferase</keyword>
<dbReference type="InterPro" id="IPR037151">
    <property type="entry name" value="AlkB-like_sf"/>
</dbReference>
<evidence type="ECO:0000259" key="13">
    <source>
        <dbReference type="PROSITE" id="PS51471"/>
    </source>
</evidence>
<evidence type="ECO:0000256" key="7">
    <source>
        <dbReference type="ARBA" id="ARBA00022840"/>
    </source>
</evidence>
<evidence type="ECO:0000256" key="2">
    <source>
        <dbReference type="ARBA" id="ARBA00008867"/>
    </source>
</evidence>
<keyword evidence="14" id="KW-1185">Reference proteome</keyword>
<dbReference type="GeneID" id="109707883"/>
<dbReference type="PROSITE" id="PS00108">
    <property type="entry name" value="PROTEIN_KINASE_ST"/>
    <property type="match status" value="1"/>
</dbReference>
<evidence type="ECO:0000256" key="10">
    <source>
        <dbReference type="SAM" id="MobiDB-lite"/>
    </source>
</evidence>
<organism evidence="14 15">
    <name type="scientific">Ananas comosus</name>
    <name type="common">Pineapple</name>
    <name type="synonym">Ananas ananas</name>
    <dbReference type="NCBI Taxonomy" id="4615"/>
    <lineage>
        <taxon>Eukaryota</taxon>
        <taxon>Viridiplantae</taxon>
        <taxon>Streptophyta</taxon>
        <taxon>Embryophyta</taxon>
        <taxon>Tracheophyta</taxon>
        <taxon>Spermatophyta</taxon>
        <taxon>Magnoliopsida</taxon>
        <taxon>Liliopsida</taxon>
        <taxon>Poales</taxon>
        <taxon>Bromeliaceae</taxon>
        <taxon>Bromelioideae</taxon>
        <taxon>Ananas</taxon>
    </lineage>
</organism>
<keyword evidence="3" id="KW-0723">Serine/threonine-protein kinase</keyword>
<dbReference type="GO" id="GO:0005737">
    <property type="term" value="C:cytoplasm"/>
    <property type="evidence" value="ECO:0007669"/>
    <property type="project" value="TreeGrafter"/>
</dbReference>
<dbReference type="PROSITE" id="PS00107">
    <property type="entry name" value="PROTEIN_KINASE_ATP"/>
    <property type="match status" value="1"/>
</dbReference>
<dbReference type="InterPro" id="IPR008271">
    <property type="entry name" value="Ser/Thr_kinase_AS"/>
</dbReference>
<dbReference type="SUPFAM" id="SSF54928">
    <property type="entry name" value="RNA-binding domain, RBD"/>
    <property type="match status" value="1"/>
</dbReference>
<evidence type="ECO:0000256" key="5">
    <source>
        <dbReference type="ARBA" id="ARBA00022741"/>
    </source>
</evidence>
<dbReference type="InterPro" id="IPR011009">
    <property type="entry name" value="Kinase-like_dom_sf"/>
</dbReference>
<dbReference type="InterPro" id="IPR017441">
    <property type="entry name" value="Protein_kinase_ATP_BS"/>
</dbReference>
<dbReference type="InterPro" id="IPR000504">
    <property type="entry name" value="RRM_dom"/>
</dbReference>
<name>A0A6P5ENE5_ANACO</name>
<feature type="domain" description="Fe2OG dioxygenase" evidence="13">
    <location>
        <begin position="1249"/>
        <end position="1376"/>
    </location>
</feature>
<comment type="similarity">
    <text evidence="2">Belongs to the protein kinase superfamily. CMGC Ser/Thr protein kinase family. MNB/DYRK subfamily.</text>
</comment>
<dbReference type="GO" id="GO:0004674">
    <property type="term" value="F:protein serine/threonine kinase activity"/>
    <property type="evidence" value="ECO:0007669"/>
    <property type="project" value="UniProtKB-KW"/>
</dbReference>
<gene>
    <name evidence="15" type="primary">LOC109707883</name>
</gene>
<dbReference type="FunFam" id="3.30.200.20:FF:000087">
    <property type="entry name" value="Dual specificity tyrosine-phosphorylation-regulated kinase 1A"/>
    <property type="match status" value="1"/>
</dbReference>
<dbReference type="InterPro" id="IPR050494">
    <property type="entry name" value="Ser_Thr_dual-spec_kinase"/>
</dbReference>
<dbReference type="PROSITE" id="PS50102">
    <property type="entry name" value="RRM"/>
    <property type="match status" value="1"/>
</dbReference>
<evidence type="ECO:0000256" key="8">
    <source>
        <dbReference type="PROSITE-ProRule" id="PRU00176"/>
    </source>
</evidence>
<dbReference type="OrthoDB" id="9332038at2759"/>
<dbReference type="RefSeq" id="XP_020084997.1">
    <property type="nucleotide sequence ID" value="XM_020229408.1"/>
</dbReference>
<keyword evidence="5 9" id="KW-0547">Nucleotide-binding</keyword>
<dbReference type="Gene3D" id="3.30.70.330">
    <property type="match status" value="1"/>
</dbReference>
<dbReference type="InterPro" id="IPR000719">
    <property type="entry name" value="Prot_kinase_dom"/>
</dbReference>
<accession>A0A6P5ENE5</accession>
<comment type="similarity">
    <text evidence="1">Belongs to the alkB family.</text>
</comment>
<dbReference type="CDD" id="cd14212">
    <property type="entry name" value="PKc_YAK1"/>
    <property type="match status" value="1"/>
</dbReference>
<protein>
    <submittedName>
        <fullName evidence="15">Uncharacterized protein LOC109707883</fullName>
    </submittedName>
</protein>
<dbReference type="PANTHER" id="PTHR24058:SF17">
    <property type="entry name" value="HOMEODOMAIN INTERACTING PROTEIN KINASE, ISOFORM D"/>
    <property type="match status" value="1"/>
</dbReference>
<dbReference type="InterPro" id="IPR035979">
    <property type="entry name" value="RBD_domain_sf"/>
</dbReference>
<sequence>MEERGISKEDGSQGAADETEAATAEGSNPNSNPNSSSSSSCSSSSWIPCGTKAFRQYISPQPSMAKSSNIRVIGRRPLVARLTKDIVETFQICNPNFKYSEELNPKRFLTNPSDGVLNDGHDNVNSDLILHVNSVLVNLKSNRRYVVKDVLGQGTFGQVAKCWDTETNNYVAVKIIKNQPAYYQQAKVEVSILHMLNQKFDPDDQHHIVRILDYFVHQRHLCITFEMLGSNLYELIKLNQFKGLSLNYVQIFSKQILHALIVMKDAGIIHCDLKPENILISASVKPPEIKVIDFGSACMEGRTIYSYIQSRYYRSPEVLLGYPYTTAIDMWSFGCIVAELFLGLPLFPGASEYDLLKRMIEILGGQPPDDLLRNAKNASKFFKHVGGIYRFEDCGAYYGVSSAYRILTEEEYEARESKRPTMGKRYFNYVKLEDIIANYPYRKNLAEEEFSKENLTRMALIDFLRGLVEFDPVKRWSPLQASCHPFLTGEPFTSPYKPPPETPRIPVFGPIAVDHNPGGGYWFAAGLSPQVGNVDEPLPYNSPRLSKVPLSYGSSYGSLGSHGSYTDHGGLGSSYGSYGDVNARHMYNSPFIPRGPHLHAQVGFPRCSPDTRWRPQLSRGNNGFGISPGSLGPTSLGASPSQFTPPMQIPTASAGKYGSTIARGPMHSSSLGKAVAVGQYNRRRSWGYSAMSIQPQENASQHGPEQNFDGISSSHTGAQVRRHVGSFPSSLSNSGHSSWRQLVGGRNDLSLGDFPIGSHGTSQVSYQHAAVSSQPSEGLSDIPECSSSVPDPADWDPNYSDEHLLQEDNSEVSSMSFELSNRLRLGNTVDITTPRIGPGRSSGGQSQAHSSSHFVPSNQRTDHMFQASAAGESSHSTSHDTHPGYGRSHYFHQKYPSRFGQQSFQRFDQMNSAIAQNERSHQSHQPAWPNYKLDDPHSSSSVIFDNGMPWGDQKDKGGKDDPDVICFFPEAPVNPLQCSAALQIMLSNQQSLPLHSNIILGLLPYGCLYSDKTCGQVSMAYFHVTTSILTISSYFYLGVNSIKPHTIYRGMAGSGFTRSRGLSNESSPNLYVANCGPAVGLSFDKIKSVFSTYGNVIGVHAADDTGTRVIVCFSEMTAAQAAFKSLNGFSCLDLGGRTLHLRYSVPQQQKVRNNDSLPVSFFSSEVAVPGIHLVHEFITVEEEKKLLSEVDIRPWKNLSKRRVQHYGYEFLYDTRNVDSKHFLGELPPFVSPILDKIMSFPGPEENRSKLMDQLTVNEYPPGVGLSPHIDTHSAFDDLIFSLSLAGPCIMEFRRYPTGTWHLPVSTVNGIDGENSGQWSTFTRQAIFLPPRSMLLMSGEGRYAWHHYIPHHKIDTVGDHVIRRRSRRVSFTFRKVRTGPCHCEYKQYCDSRLGLADGKA</sequence>
<feature type="region of interest" description="Disordered" evidence="10">
    <location>
        <begin position="829"/>
        <end position="857"/>
    </location>
</feature>
<dbReference type="Pfam" id="PF13532">
    <property type="entry name" value="2OG-FeII_Oxy_2"/>
    <property type="match status" value="1"/>
</dbReference>
<dbReference type="PANTHER" id="PTHR24058">
    <property type="entry name" value="DUAL SPECIFICITY PROTEIN KINASE"/>
    <property type="match status" value="1"/>
</dbReference>
<evidence type="ECO:0000313" key="14">
    <source>
        <dbReference type="Proteomes" id="UP000515123"/>
    </source>
</evidence>
<feature type="compositionally biased region" description="Basic and acidic residues" evidence="10">
    <location>
        <begin position="1"/>
        <end position="11"/>
    </location>
</feature>
<dbReference type="SUPFAM" id="SSF51197">
    <property type="entry name" value="Clavaminate synthase-like"/>
    <property type="match status" value="1"/>
</dbReference>
<dbReference type="Proteomes" id="UP000515123">
    <property type="component" value="Linkage group 3"/>
</dbReference>
<dbReference type="PROSITE" id="PS50011">
    <property type="entry name" value="PROTEIN_KINASE_DOM"/>
    <property type="match status" value="1"/>
</dbReference>
<feature type="region of interest" description="Disordered" evidence="10">
    <location>
        <begin position="1"/>
        <end position="44"/>
    </location>
</feature>
<dbReference type="FunFam" id="2.60.120.590:FF:000018">
    <property type="entry name" value="ALKylated DNA repair protein AlkB homolog"/>
    <property type="match status" value="1"/>
</dbReference>
<evidence type="ECO:0000256" key="4">
    <source>
        <dbReference type="ARBA" id="ARBA00022679"/>
    </source>
</evidence>
<dbReference type="Pfam" id="PF00069">
    <property type="entry name" value="Pkinase"/>
    <property type="match status" value="1"/>
</dbReference>
<dbReference type="GO" id="GO:0004713">
    <property type="term" value="F:protein tyrosine kinase activity"/>
    <property type="evidence" value="ECO:0007669"/>
    <property type="project" value="TreeGrafter"/>
</dbReference>
<dbReference type="SMART" id="SM00220">
    <property type="entry name" value="S_TKc"/>
    <property type="match status" value="1"/>
</dbReference>
<evidence type="ECO:0000256" key="9">
    <source>
        <dbReference type="PROSITE-ProRule" id="PRU10141"/>
    </source>
</evidence>